<dbReference type="InterPro" id="IPR029058">
    <property type="entry name" value="AB_hydrolase_fold"/>
</dbReference>
<dbReference type="InterPro" id="IPR024501">
    <property type="entry name" value="DUF3141"/>
</dbReference>
<gene>
    <name evidence="1" type="ordered locus">Bind_0202</name>
</gene>
<dbReference type="PANTHER" id="PTHR36837:SF2">
    <property type="entry name" value="POLY(3-HYDROXYALKANOATE) POLYMERASE SUBUNIT PHAC"/>
    <property type="match status" value="1"/>
</dbReference>
<dbReference type="AlphaFoldDB" id="B2ICG9"/>
<accession>B2ICG9</accession>
<dbReference type="KEGG" id="bid:Bind_0202"/>
<dbReference type="Proteomes" id="UP000001695">
    <property type="component" value="Chromosome"/>
</dbReference>
<dbReference type="SUPFAM" id="SSF53474">
    <property type="entry name" value="alpha/beta-Hydrolases"/>
    <property type="match status" value="1"/>
</dbReference>
<dbReference type="STRING" id="395963.Bind_0202"/>
<organism evidence="1 2">
    <name type="scientific">Beijerinckia indica subsp. indica (strain ATCC 9039 / DSM 1715 / NCIMB 8712)</name>
    <dbReference type="NCBI Taxonomy" id="395963"/>
    <lineage>
        <taxon>Bacteria</taxon>
        <taxon>Pseudomonadati</taxon>
        <taxon>Pseudomonadota</taxon>
        <taxon>Alphaproteobacteria</taxon>
        <taxon>Hyphomicrobiales</taxon>
        <taxon>Beijerinckiaceae</taxon>
        <taxon>Beijerinckia</taxon>
    </lineage>
</organism>
<reference evidence="1 2" key="2">
    <citation type="journal article" date="2010" name="J. Bacteriol.">
        <title>Complete genome sequence of Beijerinckia indica subsp. indica.</title>
        <authorList>
            <person name="Tamas I."/>
            <person name="Dedysh S.N."/>
            <person name="Liesack W."/>
            <person name="Stott M.B."/>
            <person name="Alam M."/>
            <person name="Murrell J.C."/>
            <person name="Dunfield P.F."/>
        </authorList>
    </citation>
    <scope>NUCLEOTIDE SEQUENCE [LARGE SCALE GENOMIC DNA]</scope>
    <source>
        <strain evidence="2">ATCC 9039 / DSM 1715 / NCIMB 8712</strain>
    </source>
</reference>
<dbReference type="HOGENOM" id="CLU_014618_0_0_5"/>
<reference evidence="2" key="1">
    <citation type="submission" date="2008-03" db="EMBL/GenBank/DDBJ databases">
        <title>Complete sequence of chromosome of Beijerinckia indica subsp. indica ATCC 9039.</title>
        <authorList>
            <consortium name="US DOE Joint Genome Institute"/>
            <person name="Copeland A."/>
            <person name="Lucas S."/>
            <person name="Lapidus A."/>
            <person name="Glavina del Rio T."/>
            <person name="Dalin E."/>
            <person name="Tice H."/>
            <person name="Bruce D."/>
            <person name="Goodwin L."/>
            <person name="Pitluck S."/>
            <person name="LaButti K."/>
            <person name="Schmutz J."/>
            <person name="Larimer F."/>
            <person name="Land M."/>
            <person name="Hauser L."/>
            <person name="Kyrpides N."/>
            <person name="Mikhailova N."/>
            <person name="Dunfield P.F."/>
            <person name="Dedysh S.N."/>
            <person name="Liesack W."/>
            <person name="Saw J.H."/>
            <person name="Alam M."/>
            <person name="Chen Y."/>
            <person name="Murrell J.C."/>
            <person name="Richardson P."/>
        </authorList>
    </citation>
    <scope>NUCLEOTIDE SEQUENCE [LARGE SCALE GENOMIC DNA]</scope>
    <source>
        <strain evidence="2">ATCC 9039 / DSM 1715 / NCIMB 8712</strain>
    </source>
</reference>
<name>B2ICG9_BEII9</name>
<dbReference type="ESTHER" id="beii9-b2icg9">
    <property type="family name" value="Duf_3141"/>
</dbReference>
<dbReference type="EMBL" id="CP001016">
    <property type="protein sequence ID" value="ACB93858.1"/>
    <property type="molecule type" value="Genomic_DNA"/>
</dbReference>
<sequence>MTNERQGETPDFFTNPFTAFWPTGAKNGFSIPAFPSELFPSFLSPRAVPSPVFALQGKSSPATSWIDAFGLKPYQDYWQDAWQRSILFLDILRQRGDQYLERSQRDVPHVLSFGAELILDGRTFERPVNYGLVRIIPPQGVTVDPTKRPFIIFDPRAGHGPGIGGMKHDSEIGEVLKAGHPCYFVGFLPQPVPGQTIEDVCRAEALFVKKVAELHPDSDRKPTLIGNCQAGWQIAMMSALNPDLPGPLLLAGAPLSYWAGVHGRNPLRYLGGLLGGTWMTTLAGDLGNGIFDGAALVANFERMNPANTYWKKNYNVYSKVDSEAPRFLDFESWWGNPITLNAQEMQFIADELFVGNKLTCGEIVTSDNVRVDLRNIKSPIIVFCSWGDDITPPQQALGWITDLYDSRDEIVANGQTIVYTLHDSIGHLGIFVSGKIATREHGEFTQAMDLIDLIPPGLYEAVIADVGQETANPELIEGRYLLVLQPRNLDDIRALGGNDLADERRFASLARLSDVNQGLYRTFASPVVRSLVTKESADYLRRLHPNRLRYAFFSDRNPWLRPVKALAEHVRANRHPVTKDNPFVLLEQGLSNTIISTLENYGHWRDTLEENFFLTFYGSPTLQALLGLGADPTRPPRQLGREVTREAIANAKRAALEFAFDKGSTVEAFVRASIYIHQPIPSIDERVLAALKEVRQLLPTDKLTFSRFKDIVKQQHQIVLLDEKRALATLPQLLPASRKERTDLFEAIQRLVLAGGQLPEEAQKRLFEIKTLLSGAKDQTEDRISAAE</sequence>
<dbReference type="PANTHER" id="PTHR36837">
    <property type="entry name" value="POLY(3-HYDROXYALKANOATE) POLYMERASE SUBUNIT PHAC"/>
    <property type="match status" value="1"/>
</dbReference>
<evidence type="ECO:0000313" key="1">
    <source>
        <dbReference type="EMBL" id="ACB93858.1"/>
    </source>
</evidence>
<evidence type="ECO:0008006" key="3">
    <source>
        <dbReference type="Google" id="ProtNLM"/>
    </source>
</evidence>
<dbReference type="InterPro" id="IPR051321">
    <property type="entry name" value="PHA/PHB_synthase"/>
</dbReference>
<proteinExistence type="predicted"/>
<dbReference type="eggNOG" id="COG3243">
    <property type="taxonomic scope" value="Bacteria"/>
</dbReference>
<dbReference type="RefSeq" id="WP_012383216.1">
    <property type="nucleotide sequence ID" value="NC_010581.1"/>
</dbReference>
<dbReference type="OrthoDB" id="7231451at2"/>
<evidence type="ECO:0000313" key="2">
    <source>
        <dbReference type="Proteomes" id="UP000001695"/>
    </source>
</evidence>
<keyword evidence="2" id="KW-1185">Reference proteome</keyword>
<protein>
    <recommendedName>
        <fullName evidence="3">3-hydroxyalkanoate synthetase</fullName>
    </recommendedName>
</protein>
<dbReference type="Pfam" id="PF11339">
    <property type="entry name" value="DUF3141"/>
    <property type="match status" value="1"/>
</dbReference>